<dbReference type="SUPFAM" id="SSF48452">
    <property type="entry name" value="TPR-like"/>
    <property type="match status" value="1"/>
</dbReference>
<dbReference type="PANTHER" id="PTHR16305:SF35">
    <property type="entry name" value="TRANSCRIPTIONAL ACTIVATOR DOMAIN"/>
    <property type="match status" value="1"/>
</dbReference>
<dbReference type="SUPFAM" id="SSF52540">
    <property type="entry name" value="P-loop containing nucleoside triphosphate hydrolases"/>
    <property type="match status" value="1"/>
</dbReference>
<feature type="region of interest" description="Disordered" evidence="3">
    <location>
        <begin position="869"/>
        <end position="888"/>
    </location>
</feature>
<name>A0ABV6QTL6_9ACTN</name>
<reference evidence="5 6" key="1">
    <citation type="submission" date="2024-09" db="EMBL/GenBank/DDBJ databases">
        <authorList>
            <person name="Sun Q."/>
            <person name="Mori K."/>
        </authorList>
    </citation>
    <scope>NUCLEOTIDE SEQUENCE [LARGE SCALE GENOMIC DNA]</scope>
    <source>
        <strain evidence="5 6">CGMCC 1.15906</strain>
    </source>
</reference>
<accession>A0ABV6QTL6</accession>
<dbReference type="PROSITE" id="PS50043">
    <property type="entry name" value="HTH_LUXR_2"/>
    <property type="match status" value="1"/>
</dbReference>
<dbReference type="SUPFAM" id="SSF46894">
    <property type="entry name" value="C-terminal effector domain of the bipartite response regulators"/>
    <property type="match status" value="1"/>
</dbReference>
<evidence type="ECO:0000256" key="2">
    <source>
        <dbReference type="ARBA" id="ARBA00022840"/>
    </source>
</evidence>
<dbReference type="RefSeq" id="WP_380052386.1">
    <property type="nucleotide sequence ID" value="NZ_JBHLTC010000035.1"/>
</dbReference>
<keyword evidence="2" id="KW-0067">ATP-binding</keyword>
<dbReference type="InterPro" id="IPR011990">
    <property type="entry name" value="TPR-like_helical_dom_sf"/>
</dbReference>
<dbReference type="InterPro" id="IPR036388">
    <property type="entry name" value="WH-like_DNA-bd_sf"/>
</dbReference>
<dbReference type="PANTHER" id="PTHR16305">
    <property type="entry name" value="TESTICULAR SOLUBLE ADENYLYL CYCLASE"/>
    <property type="match status" value="1"/>
</dbReference>
<dbReference type="Pfam" id="PF00196">
    <property type="entry name" value="GerE"/>
    <property type="match status" value="1"/>
</dbReference>
<dbReference type="Gene3D" id="1.10.10.10">
    <property type="entry name" value="Winged helix-like DNA-binding domain superfamily/Winged helix DNA-binding domain"/>
    <property type="match status" value="1"/>
</dbReference>
<comment type="caution">
    <text evidence="5">The sequence shown here is derived from an EMBL/GenBank/DDBJ whole genome shotgun (WGS) entry which is preliminary data.</text>
</comment>
<dbReference type="CDD" id="cd06170">
    <property type="entry name" value="LuxR_C_like"/>
    <property type="match status" value="1"/>
</dbReference>
<gene>
    <name evidence="5" type="ORF">ACFFGN_25790</name>
</gene>
<feature type="compositionally biased region" description="Basic residues" evidence="3">
    <location>
        <begin position="869"/>
        <end position="881"/>
    </location>
</feature>
<evidence type="ECO:0000313" key="5">
    <source>
        <dbReference type="EMBL" id="MFC0627513.1"/>
    </source>
</evidence>
<proteinExistence type="predicted"/>
<feature type="domain" description="HTH luxR-type" evidence="4">
    <location>
        <begin position="880"/>
        <end position="947"/>
    </location>
</feature>
<evidence type="ECO:0000259" key="4">
    <source>
        <dbReference type="PROSITE" id="PS50043"/>
    </source>
</evidence>
<keyword evidence="6" id="KW-1185">Reference proteome</keyword>
<keyword evidence="1" id="KW-0547">Nucleotide-binding</keyword>
<sequence>MAREILKRTTSPILVGRDDELRLLAAAIGSGPAVALVEGEAGIGKSRLIREVLKRPEVARLQLLIGYCQPLREPFPYGVVIEALREYVAEPGATLSPLTGVLRPLLPELAPRLPAEPPSTGDAAADRHRLFRAVRELLAAAGPTLLVVEDLHWADDGSRQLLRFLMTDPPDNLSVLATYRREDLLSGPPLGAAFRPTAGLSSAVIELQPLDVDEVAELSAAIRGEASVSTRLATLLYERTAGIPFVVEEALRGDHLLDRMEVPVLLRDAMSERLEALPPEAREVAHTVAVLGVPTTTDLLAAITGLDEQAGADALTIALQAGVLREVDEGRYTFRHALGRQAVYDSLPGPQRQSLHRRVADRLAGLTPQPLLQLAEHSRAAGRTQDWLRYAEAAADRASEIGEAGTATDLLQRVLADPDLAGLGVSGSDVDRLAGKLGKVAYTGLDQRDPMETLQRLLTDHRLSPAIRGEVRLYTGLLLIRDAEGIAASRAEIERALPDLTDRSDLAAIATTVLALPYIGTTPLSEIEPWSRRSRQQIARCTDPEERASMLANHLSARLHIGDASVLAEIEELPRAGTTGSEQRQLARAHCNLADACTSIGRFAHADALLRSGLRLAADCGAPFTVSTARSTRARLSWFTGDWADLDERASQLLDEYRDLFPVTSEVSLVLGSLAVVRGEWAEAETYLAGTGIEAPAGAISPIALGGFALQAWMRLARNDLAGAVQAVENGLELLRHKQVWSWSGELVPIAVAVLVADDRYDAAQRLCDELAKGIDGREAPLAATGLVSCRAKLAKDRSVAIELFTEAARGYEDLGAPYFAALTSEQALRVRLAEGDSTATDELAELAEVFDRMAAPRDAARCRHELRRRGGTAPSHRGRRGYGGELSPREQEVARLLGRGHTNREIAEVLFLSPRTVEQHVAKVLRKLGAVSRAELQRDKRTRETG</sequence>
<dbReference type="InterPro" id="IPR027417">
    <property type="entry name" value="P-loop_NTPase"/>
</dbReference>
<dbReference type="Gene3D" id="1.25.40.10">
    <property type="entry name" value="Tetratricopeptide repeat domain"/>
    <property type="match status" value="1"/>
</dbReference>
<evidence type="ECO:0000256" key="3">
    <source>
        <dbReference type="SAM" id="MobiDB-lite"/>
    </source>
</evidence>
<dbReference type="InterPro" id="IPR016032">
    <property type="entry name" value="Sig_transdc_resp-reg_C-effctor"/>
</dbReference>
<dbReference type="Pfam" id="PF13191">
    <property type="entry name" value="AAA_16"/>
    <property type="match status" value="1"/>
</dbReference>
<evidence type="ECO:0000256" key="1">
    <source>
        <dbReference type="ARBA" id="ARBA00022741"/>
    </source>
</evidence>
<evidence type="ECO:0000313" key="6">
    <source>
        <dbReference type="Proteomes" id="UP001589890"/>
    </source>
</evidence>
<organism evidence="5 6">
    <name type="scientific">Kribbella deserti</name>
    <dbReference type="NCBI Taxonomy" id="1926257"/>
    <lineage>
        <taxon>Bacteria</taxon>
        <taxon>Bacillati</taxon>
        <taxon>Actinomycetota</taxon>
        <taxon>Actinomycetes</taxon>
        <taxon>Propionibacteriales</taxon>
        <taxon>Kribbellaceae</taxon>
        <taxon>Kribbella</taxon>
    </lineage>
</organism>
<dbReference type="EMBL" id="JBHLTC010000035">
    <property type="protein sequence ID" value="MFC0627513.1"/>
    <property type="molecule type" value="Genomic_DNA"/>
</dbReference>
<protein>
    <submittedName>
        <fullName evidence="5">AAA family ATPase</fullName>
    </submittedName>
</protein>
<dbReference type="SMART" id="SM00421">
    <property type="entry name" value="HTH_LUXR"/>
    <property type="match status" value="1"/>
</dbReference>
<dbReference type="InterPro" id="IPR041664">
    <property type="entry name" value="AAA_16"/>
</dbReference>
<dbReference type="InterPro" id="IPR000792">
    <property type="entry name" value="Tscrpt_reg_LuxR_C"/>
</dbReference>
<dbReference type="PRINTS" id="PR00038">
    <property type="entry name" value="HTHLUXR"/>
</dbReference>
<dbReference type="Proteomes" id="UP001589890">
    <property type="component" value="Unassembled WGS sequence"/>
</dbReference>
<dbReference type="Gene3D" id="3.40.50.300">
    <property type="entry name" value="P-loop containing nucleotide triphosphate hydrolases"/>
    <property type="match status" value="1"/>
</dbReference>